<feature type="domain" description="ATP-grasp" evidence="10">
    <location>
        <begin position="168"/>
        <end position="376"/>
    </location>
</feature>
<feature type="active site" evidence="6">
    <location>
        <position position="219"/>
    </location>
</feature>
<dbReference type="Pfam" id="PF07478">
    <property type="entry name" value="Dala_Dala_lig_C"/>
    <property type="match status" value="1"/>
</dbReference>
<comment type="subcellular location">
    <subcellularLocation>
        <location evidence="5">Cytoplasm</location>
    </subcellularLocation>
</comment>
<evidence type="ECO:0000256" key="5">
    <source>
        <dbReference type="HAMAP-Rule" id="MF_00047"/>
    </source>
</evidence>
<evidence type="ECO:0000256" key="8">
    <source>
        <dbReference type="PROSITE-ProRule" id="PRU00409"/>
    </source>
</evidence>
<comment type="cofactor">
    <cofactor evidence="7">
        <name>Mg(2+)</name>
        <dbReference type="ChEBI" id="CHEBI:18420"/>
    </cofactor>
    <cofactor evidence="7">
        <name>Mn(2+)</name>
        <dbReference type="ChEBI" id="CHEBI:29035"/>
    </cofactor>
    <text evidence="7">Binds 2 magnesium or manganese ions per subunit.</text>
</comment>
<dbReference type="EC" id="6.3.2.4" evidence="5"/>
<comment type="caution">
    <text evidence="11">The sequence shown here is derived from an EMBL/GenBank/DDBJ whole genome shotgun (WGS) entry which is preliminary data.</text>
</comment>
<dbReference type="GO" id="GO:0008716">
    <property type="term" value="F:D-alanine-D-alanine ligase activity"/>
    <property type="evidence" value="ECO:0007669"/>
    <property type="project" value="UniProtKB-UniRule"/>
</dbReference>
<dbReference type="Gene3D" id="3.30.1490.20">
    <property type="entry name" value="ATP-grasp fold, A domain"/>
    <property type="match status" value="1"/>
</dbReference>
<dbReference type="GO" id="GO:0046872">
    <property type="term" value="F:metal ion binding"/>
    <property type="evidence" value="ECO:0007669"/>
    <property type="project" value="UniProtKB-KW"/>
</dbReference>
<evidence type="ECO:0000256" key="4">
    <source>
        <dbReference type="ARBA" id="ARBA00023316"/>
    </source>
</evidence>
<proteinExistence type="inferred from homology"/>
<comment type="pathway">
    <text evidence="5">Cell wall biogenesis; peptidoglycan biosynthesis.</text>
</comment>
<dbReference type="GO" id="GO:0005524">
    <property type="term" value="F:ATP binding"/>
    <property type="evidence" value="ECO:0007669"/>
    <property type="project" value="UniProtKB-UniRule"/>
</dbReference>
<dbReference type="HAMAP" id="MF_00047">
    <property type="entry name" value="Dala_Dala_lig"/>
    <property type="match status" value="1"/>
</dbReference>
<dbReference type="InterPro" id="IPR011761">
    <property type="entry name" value="ATP-grasp"/>
</dbReference>
<dbReference type="GO" id="GO:0009252">
    <property type="term" value="P:peptidoglycan biosynthetic process"/>
    <property type="evidence" value="ECO:0007669"/>
    <property type="project" value="UniProtKB-UniRule"/>
</dbReference>
<evidence type="ECO:0000256" key="2">
    <source>
        <dbReference type="ARBA" id="ARBA00022490"/>
    </source>
</evidence>
<dbReference type="SUPFAM" id="SSF52440">
    <property type="entry name" value="PreATP-grasp domain"/>
    <property type="match status" value="1"/>
</dbReference>
<comment type="similarity">
    <text evidence="1 5">Belongs to the D-alanine--D-alanine ligase family.</text>
</comment>
<feature type="binding site" evidence="7">
    <location>
        <position position="345"/>
    </location>
    <ligand>
        <name>Mg(2+)</name>
        <dbReference type="ChEBI" id="CHEBI:18420"/>
        <label>2</label>
    </ligand>
</feature>
<reference evidence="11 12" key="1">
    <citation type="submission" date="2014-03" db="EMBL/GenBank/DDBJ databases">
        <title>Genomics of Bifidobacteria.</title>
        <authorList>
            <person name="Ventura M."/>
            <person name="Milani C."/>
            <person name="Lugli G.A."/>
        </authorList>
    </citation>
    <scope>NUCLEOTIDE SEQUENCE [LARGE SCALE GENOMIC DNA]</scope>
    <source>
        <strain evidence="11 12">LMG 11597</strain>
    </source>
</reference>
<feature type="active site" evidence="6">
    <location>
        <position position="80"/>
    </location>
</feature>
<name>A0A087E747_9BIFI</name>
<dbReference type="STRING" id="77635.BISU_0069"/>
<dbReference type="GO" id="GO:0071555">
    <property type="term" value="P:cell wall organization"/>
    <property type="evidence" value="ECO:0007669"/>
    <property type="project" value="UniProtKB-KW"/>
</dbReference>
<comment type="function">
    <text evidence="5">Cell wall formation.</text>
</comment>
<keyword evidence="7" id="KW-0464">Manganese</keyword>
<evidence type="ECO:0000313" key="12">
    <source>
        <dbReference type="Proteomes" id="UP000029055"/>
    </source>
</evidence>
<dbReference type="Proteomes" id="UP000029055">
    <property type="component" value="Unassembled WGS sequence"/>
</dbReference>
<dbReference type="NCBIfam" id="NF002378">
    <property type="entry name" value="PRK01372.1"/>
    <property type="match status" value="1"/>
</dbReference>
<dbReference type="Gene3D" id="3.30.470.20">
    <property type="entry name" value="ATP-grasp fold, B domain"/>
    <property type="match status" value="1"/>
</dbReference>
<feature type="compositionally biased region" description="Low complexity" evidence="9">
    <location>
        <begin position="30"/>
        <end position="51"/>
    </location>
</feature>
<evidence type="ECO:0000256" key="9">
    <source>
        <dbReference type="SAM" id="MobiDB-lite"/>
    </source>
</evidence>
<dbReference type="PANTHER" id="PTHR23132:SF23">
    <property type="entry name" value="D-ALANINE--D-ALANINE LIGASE B"/>
    <property type="match status" value="1"/>
</dbReference>
<organism evidence="11 12">
    <name type="scientific">Bifidobacterium subtile</name>
    <dbReference type="NCBI Taxonomy" id="77635"/>
    <lineage>
        <taxon>Bacteria</taxon>
        <taxon>Bacillati</taxon>
        <taxon>Actinomycetota</taxon>
        <taxon>Actinomycetes</taxon>
        <taxon>Bifidobacteriales</taxon>
        <taxon>Bifidobacteriaceae</taxon>
        <taxon>Bifidobacterium</taxon>
    </lineage>
</organism>
<keyword evidence="4 5" id="KW-0961">Cell wall biogenesis/degradation</keyword>
<dbReference type="eggNOG" id="COG1181">
    <property type="taxonomic scope" value="Bacteria"/>
</dbReference>
<feature type="binding site" evidence="7">
    <location>
        <position position="343"/>
    </location>
    <ligand>
        <name>Mg(2+)</name>
        <dbReference type="ChEBI" id="CHEBI:18420"/>
        <label>2</label>
    </ligand>
</feature>
<dbReference type="InterPro" id="IPR013815">
    <property type="entry name" value="ATP_grasp_subdomain_1"/>
</dbReference>
<gene>
    <name evidence="5" type="primary">ddl</name>
    <name evidence="11" type="ORF">BISU_0069</name>
</gene>
<feature type="binding site" evidence="7">
    <location>
        <position position="343"/>
    </location>
    <ligand>
        <name>Mg(2+)</name>
        <dbReference type="ChEBI" id="CHEBI:18420"/>
        <label>1</label>
    </ligand>
</feature>
<dbReference type="PIRSF" id="PIRSF039102">
    <property type="entry name" value="Ddl/VanB"/>
    <property type="match status" value="1"/>
</dbReference>
<feature type="binding site" evidence="7">
    <location>
        <position position="330"/>
    </location>
    <ligand>
        <name>Mg(2+)</name>
        <dbReference type="ChEBI" id="CHEBI:18420"/>
        <label>1</label>
    </ligand>
</feature>
<feature type="compositionally biased region" description="Polar residues" evidence="9">
    <location>
        <begin position="1"/>
        <end position="17"/>
    </location>
</feature>
<dbReference type="Pfam" id="PF01820">
    <property type="entry name" value="Dala_Dala_lig_N"/>
    <property type="match status" value="1"/>
</dbReference>
<accession>A0A087E747</accession>
<keyword evidence="8" id="KW-0547">Nucleotide-binding</keyword>
<keyword evidence="7" id="KW-0460">Magnesium</keyword>
<dbReference type="InterPro" id="IPR005905">
    <property type="entry name" value="D_ala_D_ala"/>
</dbReference>
<comment type="catalytic activity">
    <reaction evidence="5">
        <text>2 D-alanine + ATP = D-alanyl-D-alanine + ADP + phosphate + H(+)</text>
        <dbReference type="Rhea" id="RHEA:11224"/>
        <dbReference type="ChEBI" id="CHEBI:15378"/>
        <dbReference type="ChEBI" id="CHEBI:30616"/>
        <dbReference type="ChEBI" id="CHEBI:43474"/>
        <dbReference type="ChEBI" id="CHEBI:57416"/>
        <dbReference type="ChEBI" id="CHEBI:57822"/>
        <dbReference type="ChEBI" id="CHEBI:456216"/>
        <dbReference type="EC" id="6.3.2.4"/>
    </reaction>
</comment>
<keyword evidence="2 5" id="KW-0963">Cytoplasm</keyword>
<keyword evidence="3 5" id="KW-0436">Ligase</keyword>
<dbReference type="InterPro" id="IPR016185">
    <property type="entry name" value="PreATP-grasp_dom_sf"/>
</dbReference>
<dbReference type="PROSITE" id="PS50975">
    <property type="entry name" value="ATP_GRASP"/>
    <property type="match status" value="1"/>
</dbReference>
<keyword evidence="5" id="KW-0133">Cell shape</keyword>
<keyword evidence="5" id="KW-0573">Peptidoglycan synthesis</keyword>
<dbReference type="RefSeq" id="WP_081672822.1">
    <property type="nucleotide sequence ID" value="NZ_CP062939.1"/>
</dbReference>
<keyword evidence="12" id="KW-1185">Reference proteome</keyword>
<dbReference type="GO" id="GO:0008360">
    <property type="term" value="P:regulation of cell shape"/>
    <property type="evidence" value="ECO:0007669"/>
    <property type="project" value="UniProtKB-KW"/>
</dbReference>
<dbReference type="InterPro" id="IPR011095">
    <property type="entry name" value="Dala_Dala_lig_C"/>
</dbReference>
<dbReference type="UniPathway" id="UPA00219"/>
<sequence length="388" mass="41040">MATIKDNPSSEATTDPDSLSEEGEAHAGQTATVAADADSAVADKAGTPDASASADAAASSALRPRGETSVLIICGGLSHERDISLSSGHRVGGFLEDAGWQVNYHDMDSDLLQYLSDPATRPDVVWPLLHGANGEDGSIRDILEMEGLPYIGSRAKASRTAWSKPIAKNVVRKLGGLNTSHSVTLPESMFRELGASKVIELLVDSLGLPLFVKPTMGGSALGCTLVTDAKQLPQAMVSCFAYGEVALVERAITGAEVSVSVLEIDGEPLVLPPLEIVTPNGTYDYDARYTPGPTDFYVPARLPAEVLKATQDAALAAHRTLSLRDLSRTDFIVDADGIPQFLESNVTPGMTDTSLLPQAAVAAGYDLSDLYSQLVESVLRQDRVQPHR</sequence>
<protein>
    <recommendedName>
        <fullName evidence="5">D-alanine--D-alanine ligase</fullName>
        <ecNumber evidence="5">6.3.2.4</ecNumber>
    </recommendedName>
    <alternativeName>
        <fullName evidence="5">D-Ala-D-Ala ligase</fullName>
    </alternativeName>
    <alternativeName>
        <fullName evidence="5">D-alanylalanine synthetase</fullName>
    </alternativeName>
</protein>
<dbReference type="GO" id="GO:0005737">
    <property type="term" value="C:cytoplasm"/>
    <property type="evidence" value="ECO:0007669"/>
    <property type="project" value="UniProtKB-SubCell"/>
</dbReference>
<evidence type="ECO:0000259" key="10">
    <source>
        <dbReference type="PROSITE" id="PS50975"/>
    </source>
</evidence>
<keyword evidence="8" id="KW-0067">ATP-binding</keyword>
<dbReference type="SUPFAM" id="SSF56059">
    <property type="entry name" value="Glutathione synthetase ATP-binding domain-like"/>
    <property type="match status" value="1"/>
</dbReference>
<feature type="active site" evidence="6">
    <location>
        <position position="354"/>
    </location>
</feature>
<evidence type="ECO:0000256" key="6">
    <source>
        <dbReference type="PIRSR" id="PIRSR039102-1"/>
    </source>
</evidence>
<feature type="region of interest" description="Disordered" evidence="9">
    <location>
        <begin position="1"/>
        <end position="51"/>
    </location>
</feature>
<dbReference type="PANTHER" id="PTHR23132">
    <property type="entry name" value="D-ALANINE--D-ALANINE LIGASE"/>
    <property type="match status" value="1"/>
</dbReference>
<keyword evidence="7" id="KW-0479">Metal-binding</keyword>
<dbReference type="InterPro" id="IPR011127">
    <property type="entry name" value="Dala_Dala_lig_N"/>
</dbReference>
<evidence type="ECO:0000256" key="1">
    <source>
        <dbReference type="ARBA" id="ARBA00010871"/>
    </source>
</evidence>
<evidence type="ECO:0000313" key="11">
    <source>
        <dbReference type="EMBL" id="KFJ03598.1"/>
    </source>
</evidence>
<dbReference type="Gene3D" id="3.40.50.20">
    <property type="match status" value="1"/>
</dbReference>
<dbReference type="AlphaFoldDB" id="A0A087E747"/>
<evidence type="ECO:0000256" key="3">
    <source>
        <dbReference type="ARBA" id="ARBA00022598"/>
    </source>
</evidence>
<evidence type="ECO:0000256" key="7">
    <source>
        <dbReference type="PIRSR" id="PIRSR039102-3"/>
    </source>
</evidence>
<dbReference type="EMBL" id="JGZR01000006">
    <property type="protein sequence ID" value="KFJ03598.1"/>
    <property type="molecule type" value="Genomic_DNA"/>
</dbReference>